<gene>
    <name evidence="1" type="ORF">VNO77_22706</name>
</gene>
<organism evidence="1 2">
    <name type="scientific">Canavalia gladiata</name>
    <name type="common">Sword bean</name>
    <name type="synonym">Dolichos gladiatus</name>
    <dbReference type="NCBI Taxonomy" id="3824"/>
    <lineage>
        <taxon>Eukaryota</taxon>
        <taxon>Viridiplantae</taxon>
        <taxon>Streptophyta</taxon>
        <taxon>Embryophyta</taxon>
        <taxon>Tracheophyta</taxon>
        <taxon>Spermatophyta</taxon>
        <taxon>Magnoliopsida</taxon>
        <taxon>eudicotyledons</taxon>
        <taxon>Gunneridae</taxon>
        <taxon>Pentapetalae</taxon>
        <taxon>rosids</taxon>
        <taxon>fabids</taxon>
        <taxon>Fabales</taxon>
        <taxon>Fabaceae</taxon>
        <taxon>Papilionoideae</taxon>
        <taxon>50 kb inversion clade</taxon>
        <taxon>NPAAA clade</taxon>
        <taxon>indigoferoid/millettioid clade</taxon>
        <taxon>Phaseoleae</taxon>
        <taxon>Canavalia</taxon>
    </lineage>
</organism>
<name>A0AAN9QB85_CANGL</name>
<dbReference type="EMBL" id="JAYMYQ010000005">
    <property type="protein sequence ID" value="KAK7328594.1"/>
    <property type="molecule type" value="Genomic_DNA"/>
</dbReference>
<evidence type="ECO:0000313" key="2">
    <source>
        <dbReference type="Proteomes" id="UP001367508"/>
    </source>
</evidence>
<dbReference type="Proteomes" id="UP001367508">
    <property type="component" value="Unassembled WGS sequence"/>
</dbReference>
<dbReference type="AlphaFoldDB" id="A0AAN9QB85"/>
<sequence length="147" mass="16490">MVILVVEPYNDLKDSAGDNSQTTFTICQARKISYRSLAGMLGVGLSYQSGVDLPFKSMHESGKACIFPKHAHIPCVMNWKPGATFVYPCKRPCKIRTYAKKTRLSIFMEIPFTPTTVLRIRGDYSAGCVLIAFIRDLIMSISRLFET</sequence>
<comment type="caution">
    <text evidence="1">The sequence shown here is derived from an EMBL/GenBank/DDBJ whole genome shotgun (WGS) entry which is preliminary data.</text>
</comment>
<reference evidence="1 2" key="1">
    <citation type="submission" date="2024-01" db="EMBL/GenBank/DDBJ databases">
        <title>The genomes of 5 underutilized Papilionoideae crops provide insights into root nodulation and disease resistanc.</title>
        <authorList>
            <person name="Jiang F."/>
        </authorList>
    </citation>
    <scope>NUCLEOTIDE SEQUENCE [LARGE SCALE GENOMIC DNA]</scope>
    <source>
        <strain evidence="1">LVBAO_FW01</strain>
        <tissue evidence="1">Leaves</tissue>
    </source>
</reference>
<evidence type="ECO:0000313" key="1">
    <source>
        <dbReference type="EMBL" id="KAK7328594.1"/>
    </source>
</evidence>
<proteinExistence type="predicted"/>
<keyword evidence="2" id="KW-1185">Reference proteome</keyword>
<protein>
    <submittedName>
        <fullName evidence="1">Uncharacterized protein</fullName>
    </submittedName>
</protein>
<accession>A0AAN9QB85</accession>